<reference evidence="9 10" key="1">
    <citation type="journal article" date="2011" name="Science">
        <title>The Selaginella genome identifies genetic changes associated with the evolution of vascular plants.</title>
        <authorList>
            <person name="Banks J.A."/>
            <person name="Nishiyama T."/>
            <person name="Hasebe M."/>
            <person name="Bowman J.L."/>
            <person name="Gribskov M."/>
            <person name="dePamphilis C."/>
            <person name="Albert V.A."/>
            <person name="Aono N."/>
            <person name="Aoyama T."/>
            <person name="Ambrose B.A."/>
            <person name="Ashton N.W."/>
            <person name="Axtell M.J."/>
            <person name="Barker E."/>
            <person name="Barker M.S."/>
            <person name="Bennetzen J.L."/>
            <person name="Bonawitz N.D."/>
            <person name="Chapple C."/>
            <person name="Cheng C."/>
            <person name="Correa L.G."/>
            <person name="Dacre M."/>
            <person name="DeBarry J."/>
            <person name="Dreyer I."/>
            <person name="Elias M."/>
            <person name="Engstrom E.M."/>
            <person name="Estelle M."/>
            <person name="Feng L."/>
            <person name="Finet C."/>
            <person name="Floyd S.K."/>
            <person name="Frommer W.B."/>
            <person name="Fujita T."/>
            <person name="Gramzow L."/>
            <person name="Gutensohn M."/>
            <person name="Harholt J."/>
            <person name="Hattori M."/>
            <person name="Heyl A."/>
            <person name="Hirai T."/>
            <person name="Hiwatashi Y."/>
            <person name="Ishikawa M."/>
            <person name="Iwata M."/>
            <person name="Karol K.G."/>
            <person name="Koehler B."/>
            <person name="Kolukisaoglu U."/>
            <person name="Kubo M."/>
            <person name="Kurata T."/>
            <person name="Lalonde S."/>
            <person name="Li K."/>
            <person name="Li Y."/>
            <person name="Litt A."/>
            <person name="Lyons E."/>
            <person name="Manning G."/>
            <person name="Maruyama T."/>
            <person name="Michael T.P."/>
            <person name="Mikami K."/>
            <person name="Miyazaki S."/>
            <person name="Morinaga S."/>
            <person name="Murata T."/>
            <person name="Mueller-Roeber B."/>
            <person name="Nelson D.R."/>
            <person name="Obara M."/>
            <person name="Oguri Y."/>
            <person name="Olmstead R.G."/>
            <person name="Onodera N."/>
            <person name="Petersen B.L."/>
            <person name="Pils B."/>
            <person name="Prigge M."/>
            <person name="Rensing S.A."/>
            <person name="Riano-Pachon D.M."/>
            <person name="Roberts A.W."/>
            <person name="Sato Y."/>
            <person name="Scheller H.V."/>
            <person name="Schulz B."/>
            <person name="Schulz C."/>
            <person name="Shakirov E.V."/>
            <person name="Shibagaki N."/>
            <person name="Shinohara N."/>
            <person name="Shippen D.E."/>
            <person name="Soerensen I."/>
            <person name="Sotooka R."/>
            <person name="Sugimoto N."/>
            <person name="Sugita M."/>
            <person name="Sumikawa N."/>
            <person name="Tanurdzic M."/>
            <person name="Theissen G."/>
            <person name="Ulvskov P."/>
            <person name="Wakazuki S."/>
            <person name="Weng J.K."/>
            <person name="Willats W.W."/>
            <person name="Wipf D."/>
            <person name="Wolf P.G."/>
            <person name="Yang L."/>
            <person name="Zimmer A.D."/>
            <person name="Zhu Q."/>
            <person name="Mitros T."/>
            <person name="Hellsten U."/>
            <person name="Loque D."/>
            <person name="Otillar R."/>
            <person name="Salamov A."/>
            <person name="Schmutz J."/>
            <person name="Shapiro H."/>
            <person name="Lindquist E."/>
            <person name="Lucas S."/>
            <person name="Rokhsar D."/>
            <person name="Grigoriev I.V."/>
        </authorList>
    </citation>
    <scope>NUCLEOTIDE SEQUENCE [LARGE SCALE GENOMIC DNA]</scope>
</reference>
<evidence type="ECO:0000256" key="4">
    <source>
        <dbReference type="ARBA" id="ARBA00022618"/>
    </source>
</evidence>
<keyword evidence="4" id="KW-0132">Cell division</keyword>
<keyword evidence="6" id="KW-0131">Cell cycle</keyword>
<dbReference type="InterPro" id="IPR048351">
    <property type="entry name" value="SOK_DIX"/>
</dbReference>
<dbReference type="Gramene" id="EFJ05103">
    <property type="protein sequence ID" value="EFJ05103"/>
    <property type="gene ID" value="SELMODRAFT_449230"/>
</dbReference>
<dbReference type="AlphaFoldDB" id="D8TDZ5"/>
<dbReference type="HOGENOM" id="CLU_555982_0_0_1"/>
<evidence type="ECO:0000313" key="9">
    <source>
        <dbReference type="EMBL" id="EFJ05103.1"/>
    </source>
</evidence>
<gene>
    <name evidence="9" type="ORF">SELMODRAFT_449230</name>
</gene>
<comment type="subcellular location">
    <subcellularLocation>
        <location evidence="1">Cell membrane</location>
        <topology evidence="1">Peripheral membrane protein</topology>
        <orientation evidence="1">Cytoplasmic side</orientation>
    </subcellularLocation>
</comment>
<accession>D8TDZ5</accession>
<dbReference type="eggNOG" id="ENOG502QUB8">
    <property type="taxonomic scope" value="Eukaryota"/>
</dbReference>
<dbReference type="OrthoDB" id="1280899at2759"/>
<dbReference type="InParanoid" id="D8TDZ5"/>
<dbReference type="GO" id="GO:0005886">
    <property type="term" value="C:plasma membrane"/>
    <property type="evidence" value="ECO:0007669"/>
    <property type="project" value="UniProtKB-SubCell"/>
</dbReference>
<evidence type="ECO:0000313" key="10">
    <source>
        <dbReference type="Proteomes" id="UP000001514"/>
    </source>
</evidence>
<evidence type="ECO:0000256" key="1">
    <source>
        <dbReference type="ARBA" id="ARBA00004413"/>
    </source>
</evidence>
<dbReference type="PANTHER" id="PTHR31083:SF6">
    <property type="entry name" value="PROTEIN SOSEKI 3"/>
    <property type="match status" value="1"/>
</dbReference>
<keyword evidence="10" id="KW-1185">Reference proteome</keyword>
<keyword evidence="3" id="KW-1003">Cell membrane</keyword>
<name>D8TDZ5_SELML</name>
<dbReference type="KEGG" id="smo:SELMODRAFT_449230"/>
<comment type="similarity">
    <text evidence="7">Belongs to the SOSEKI family.</text>
</comment>
<dbReference type="GO" id="GO:0051258">
    <property type="term" value="P:protein polymerization"/>
    <property type="evidence" value="ECO:0007669"/>
    <property type="project" value="UniProtKB-ARBA"/>
</dbReference>
<dbReference type="GO" id="GO:0051301">
    <property type="term" value="P:cell division"/>
    <property type="evidence" value="ECO:0007669"/>
    <property type="project" value="UniProtKB-KW"/>
</dbReference>
<organism evidence="10">
    <name type="scientific">Selaginella moellendorffii</name>
    <name type="common">Spikemoss</name>
    <dbReference type="NCBI Taxonomy" id="88036"/>
    <lineage>
        <taxon>Eukaryota</taxon>
        <taxon>Viridiplantae</taxon>
        <taxon>Streptophyta</taxon>
        <taxon>Embryophyta</taxon>
        <taxon>Tracheophyta</taxon>
        <taxon>Lycopodiopsida</taxon>
        <taxon>Selaginellales</taxon>
        <taxon>Selaginellaceae</taxon>
        <taxon>Selaginella</taxon>
    </lineage>
</organism>
<evidence type="ECO:0000256" key="2">
    <source>
        <dbReference type="ARBA" id="ARBA00022473"/>
    </source>
</evidence>
<evidence type="ECO:0000256" key="3">
    <source>
        <dbReference type="ARBA" id="ARBA00022475"/>
    </source>
</evidence>
<sequence length="491" mass="55223">MSSSKQAQVVYYLCRKGSLEQPHLIDVGFTQENELLLSDVKRSLVAIRGRGMPDLFSWSYKTKYKNDFIWHDVSDNDVVLPMNDADYILKGSEIVDGECEHCPHDSDSEIQCKLMLKEHACLAKSPVHRAFPLEECVIQTTNHPTADTSARNSNELKLCKQRSNLDHGNSITTQTDDEELPVRAPKHECCQCRGEKPLPNPPPLASSKEVPPASCADKTPQRKAITVFGGIESGFKDDSGRTKKVGGSSLIFRQMLPCADIGTRAQQNGFTGQKQDLAAVSKENGSWKQSCKVWKKNGGRLSPLLDRGTKIVSDGRHSYDSKQHSLLPGTPTSKYQDFQSQRYSTLTRYRPRHSFSNSDYFDSYDLFTRPEKVKEVDARPSNASRVSLESLYEVDCRAKTFDCVVDQQARGSPAAGKCGDDNSIPSVGNHIISKLVLEAKANEEKDKVWWEGIRSTPRRENRANDERMRKNKLDWEKNLQDAVNMIIRPPQ</sequence>
<evidence type="ECO:0000256" key="5">
    <source>
        <dbReference type="ARBA" id="ARBA00023136"/>
    </source>
</evidence>
<dbReference type="Proteomes" id="UP000001514">
    <property type="component" value="Unassembled WGS sequence"/>
</dbReference>
<dbReference type="Pfam" id="PF06136">
    <property type="entry name" value="SOK"/>
    <property type="match status" value="1"/>
</dbReference>
<feature type="domain" description="SOSEKI DIX-like" evidence="8">
    <location>
        <begin position="8"/>
        <end position="95"/>
    </location>
</feature>
<keyword evidence="5" id="KW-0472">Membrane</keyword>
<dbReference type="EMBL" id="GL377737">
    <property type="protein sequence ID" value="EFJ05103.1"/>
    <property type="molecule type" value="Genomic_DNA"/>
</dbReference>
<evidence type="ECO:0000259" key="8">
    <source>
        <dbReference type="Pfam" id="PF06136"/>
    </source>
</evidence>
<proteinExistence type="inferred from homology"/>
<evidence type="ECO:0000256" key="7">
    <source>
        <dbReference type="ARBA" id="ARBA00024211"/>
    </source>
</evidence>
<evidence type="ECO:0000256" key="6">
    <source>
        <dbReference type="ARBA" id="ARBA00023306"/>
    </source>
</evidence>
<dbReference type="PANTHER" id="PTHR31083">
    <property type="entry name" value="UPSTREAM OF FLC PROTEIN (DUF966)"/>
    <property type="match status" value="1"/>
</dbReference>
<dbReference type="InterPro" id="IPR010369">
    <property type="entry name" value="SOK"/>
</dbReference>
<protein>
    <recommendedName>
        <fullName evidence="8">SOSEKI DIX-like domain-containing protein</fullName>
    </recommendedName>
</protein>
<keyword evidence="2" id="KW-0217">Developmental protein</keyword>